<dbReference type="AlphaFoldDB" id="K1TPE2"/>
<gene>
    <name evidence="1" type="ORF">OBE_05082</name>
</gene>
<proteinExistence type="predicted"/>
<comment type="caution">
    <text evidence="1">The sequence shown here is derived from an EMBL/GenBank/DDBJ whole genome shotgun (WGS) entry which is preliminary data.</text>
</comment>
<protein>
    <submittedName>
        <fullName evidence="1">Uncharacterized protein</fullName>
    </submittedName>
</protein>
<accession>K1TPE2</accession>
<sequence length="59" mass="7411">FQQLKYQAFLRYINREFHSLGQNIYDFKEFDYTIFHEALKMVFEESGYSEHYKKMMKLK</sequence>
<organism evidence="1">
    <name type="scientific">human gut metagenome</name>
    <dbReference type="NCBI Taxonomy" id="408170"/>
    <lineage>
        <taxon>unclassified sequences</taxon>
        <taxon>metagenomes</taxon>
        <taxon>organismal metagenomes</taxon>
    </lineage>
</organism>
<name>K1TPE2_9ZZZZ</name>
<dbReference type="EMBL" id="AJWZ01003468">
    <property type="protein sequence ID" value="EKC68160.1"/>
    <property type="molecule type" value="Genomic_DNA"/>
</dbReference>
<evidence type="ECO:0000313" key="1">
    <source>
        <dbReference type="EMBL" id="EKC68160.1"/>
    </source>
</evidence>
<feature type="non-terminal residue" evidence="1">
    <location>
        <position position="1"/>
    </location>
</feature>
<reference evidence="1" key="1">
    <citation type="journal article" date="2013" name="Environ. Microbiol.">
        <title>Microbiota from the distal guts of lean and obese adolescents exhibit partial functional redundancy besides clear differences in community structure.</title>
        <authorList>
            <person name="Ferrer M."/>
            <person name="Ruiz A."/>
            <person name="Lanza F."/>
            <person name="Haange S.B."/>
            <person name="Oberbach A."/>
            <person name="Till H."/>
            <person name="Bargiela R."/>
            <person name="Campoy C."/>
            <person name="Segura M.T."/>
            <person name="Richter M."/>
            <person name="von Bergen M."/>
            <person name="Seifert J."/>
            <person name="Suarez A."/>
        </authorList>
    </citation>
    <scope>NUCLEOTIDE SEQUENCE</scope>
</reference>